<feature type="domain" description="HNH nuclease" evidence="1">
    <location>
        <begin position="193"/>
        <end position="248"/>
    </location>
</feature>
<dbReference type="InterPro" id="IPR003615">
    <property type="entry name" value="HNH_nuc"/>
</dbReference>
<dbReference type="Pfam" id="PF01844">
    <property type="entry name" value="HNH"/>
    <property type="match status" value="1"/>
</dbReference>
<gene>
    <name evidence="2" type="ORF">AXG55_02100</name>
</gene>
<dbReference type="GO" id="GO:0008270">
    <property type="term" value="F:zinc ion binding"/>
    <property type="evidence" value="ECO:0007669"/>
    <property type="project" value="InterPro"/>
</dbReference>
<protein>
    <recommendedName>
        <fullName evidence="1">HNH nuclease domain-containing protein</fullName>
    </recommendedName>
</protein>
<proteinExistence type="predicted"/>
<dbReference type="STRING" id="1915309.AXG55_02100"/>
<evidence type="ECO:0000313" key="3">
    <source>
        <dbReference type="Proteomes" id="UP000184731"/>
    </source>
</evidence>
<name>A0A1L4CXV6_9BACT</name>
<sequence length="273" mass="32677">MKLINFLEFEPLVKNCHNMKAVIGEKFKSDLENKFSLNLNFLNKDSIDNLIILKNFDNIFKNDDNTLLFGKNKRVVLYIREFIKKDNYSYPKYHISECDIIKKFRYQNKSNRFVIHTKDDNNFHINEIENNIPKAIIVKLNVCTYCLKNINWNEKEFTLKKFFEKYPRNLVKNTPEFTSDTAALNYYSSYWNEISRKTKEANNFKCEECGIYLGAKESLNFLHVHHVNGDRSDNRTKNLQTLCYECHSNKPNHEHMKKDNQFVRFQKLKSSFF</sequence>
<evidence type="ECO:0000313" key="2">
    <source>
        <dbReference type="EMBL" id="APJ02779.1"/>
    </source>
</evidence>
<accession>A0A1L4CXV6</accession>
<dbReference type="EMBL" id="CP017834">
    <property type="protein sequence ID" value="APJ02779.1"/>
    <property type="molecule type" value="Genomic_DNA"/>
</dbReference>
<dbReference type="OrthoDB" id="9815372at2"/>
<dbReference type="InterPro" id="IPR002711">
    <property type="entry name" value="HNH"/>
</dbReference>
<keyword evidence="3" id="KW-1185">Reference proteome</keyword>
<dbReference type="GO" id="GO:0003676">
    <property type="term" value="F:nucleic acid binding"/>
    <property type="evidence" value="ECO:0007669"/>
    <property type="project" value="InterPro"/>
</dbReference>
<dbReference type="GO" id="GO:0004519">
    <property type="term" value="F:endonuclease activity"/>
    <property type="evidence" value="ECO:0007669"/>
    <property type="project" value="InterPro"/>
</dbReference>
<dbReference type="KEGG" id="saqi:AXG55_02100"/>
<dbReference type="SMART" id="SM00507">
    <property type="entry name" value="HNHc"/>
    <property type="match status" value="1"/>
</dbReference>
<dbReference type="CDD" id="cd00085">
    <property type="entry name" value="HNHc"/>
    <property type="match status" value="1"/>
</dbReference>
<reference evidence="2 3" key="1">
    <citation type="submission" date="2016-10" db="EMBL/GenBank/DDBJ databases">
        <title>Silvanigrella aquatica sp. nov., isolated from a freshwater lake located in the Black Forest, Germany, description of Silvanigrellaceae fam. nov., Silvanigrellales ord. nov., reclassification of the order Bdellovibrionales in the class Oligoflexia, reclassification of the families Bacteriovoracaceae and Halobacteriovoraceae in the new order Bacteriovoracales ord. nov., and reclassification of the family Pseudobacteriovoracaceae in the order Oligoflexiales.</title>
        <authorList>
            <person name="Hahn M.W."/>
            <person name="Schmidt J."/>
            <person name="Koll U."/>
            <person name="Rohde M."/>
            <person name="Verbag S."/>
            <person name="Pitt A."/>
            <person name="Nakai R."/>
            <person name="Naganuma T."/>
            <person name="Lang E."/>
        </authorList>
    </citation>
    <scope>NUCLEOTIDE SEQUENCE [LARGE SCALE GENOMIC DNA]</scope>
    <source>
        <strain evidence="2 3">MWH-Nonnen-W8red</strain>
    </source>
</reference>
<dbReference type="RefSeq" id="WP_148696488.1">
    <property type="nucleotide sequence ID" value="NZ_CP017834.1"/>
</dbReference>
<evidence type="ECO:0000259" key="1">
    <source>
        <dbReference type="SMART" id="SM00507"/>
    </source>
</evidence>
<dbReference type="AlphaFoldDB" id="A0A1L4CXV6"/>
<dbReference type="Proteomes" id="UP000184731">
    <property type="component" value="Chromosome"/>
</dbReference>
<organism evidence="2 3">
    <name type="scientific">Silvanigrella aquatica</name>
    <dbReference type="NCBI Taxonomy" id="1915309"/>
    <lineage>
        <taxon>Bacteria</taxon>
        <taxon>Pseudomonadati</taxon>
        <taxon>Bdellovibrionota</taxon>
        <taxon>Oligoflexia</taxon>
        <taxon>Silvanigrellales</taxon>
        <taxon>Silvanigrellaceae</taxon>
        <taxon>Silvanigrella</taxon>
    </lineage>
</organism>